<dbReference type="AlphaFoldDB" id="A0A426SHK9"/>
<reference evidence="4 5" key="1">
    <citation type="submission" date="2018-07" db="EMBL/GenBank/DDBJ databases">
        <title>Brachybacteriurn paraconglorneratum KCTC 9916.</title>
        <authorList>
            <person name="Li Y."/>
        </authorList>
    </citation>
    <scope>NUCLEOTIDE SEQUENCE [LARGE SCALE GENOMIC DNA]</scope>
    <source>
        <strain evidence="4 5">KCTC 9916</strain>
    </source>
</reference>
<dbReference type="SUPFAM" id="SSF56601">
    <property type="entry name" value="beta-lactamase/transpeptidase-like"/>
    <property type="match status" value="1"/>
</dbReference>
<dbReference type="InterPro" id="IPR050789">
    <property type="entry name" value="Diverse_Enzym_Activities"/>
</dbReference>
<evidence type="ECO:0000313" key="5">
    <source>
        <dbReference type="Proteomes" id="UP000274327"/>
    </source>
</evidence>
<dbReference type="InterPro" id="IPR006311">
    <property type="entry name" value="TAT_signal"/>
</dbReference>
<dbReference type="GeneID" id="78122072"/>
<dbReference type="PROSITE" id="PS51318">
    <property type="entry name" value="TAT"/>
    <property type="match status" value="1"/>
</dbReference>
<comment type="caution">
    <text evidence="4">The sequence shown here is derived from an EMBL/GenBank/DDBJ whole genome shotgun (WGS) entry which is preliminary data.</text>
</comment>
<sequence>MDQPGTDQNGTDQPRTDQPGITRRVGLTAGALAACTGAVGLTTAAHAMGDPSPRKERPEKQAAASAPGWRPGGPHPHPWNRRGSSKTLEEVEPADVGLDADVLAQLPGILRAGLDNDPPRFSGATLLVASQRGIAYEHADGYALRWQDASTELPEAERIPTRTDTIYDLASISKIFTATAVMQHVEAGLLSLEDRVADHLPRFAENGKGEVTVQHLLTHVGGLPAFINLYSAFPDIPSRIDAVLTVAPSTPPGTKYVYSDLGLITLALIVEKLSGTSLDAYVREHITGPLGMDETMYNPPAELKDRIAATEYVEYYGRLVHGHVHDENAYSLGGVAGHAGVFSTARDLAVFAQMFLHGGIYGGARILQPDTVESMFTDRIAGITGVGGARRGLGPELEAWFYHAGLTSPYSGVHTGFTGTSLVIDPLTATVVVLLTNSVHPTREWSTTSVTRREVSTCVAHALGVVPESVRSGWRAGDRDAATATLEISADLPGREPVLEAELFAHLETAYDLLVLEVSADAGESWTPLPGRLTARHQEPVEIPDGTITGWGRRVAWTGTFPLVDTSGPLSGEVQVRLALTTDGSTRGLGAWVGRLRVLDRRQVLVDTDRPEDRDAVVADGWSLPG</sequence>
<dbReference type="GO" id="GO:0016787">
    <property type="term" value="F:hydrolase activity"/>
    <property type="evidence" value="ECO:0007669"/>
    <property type="project" value="UniProtKB-KW"/>
</dbReference>
<dbReference type="RefSeq" id="WP_126988412.1">
    <property type="nucleotide sequence ID" value="NZ_ML133859.1"/>
</dbReference>
<organism evidence="4 5">
    <name type="scientific">Brachybacterium paraconglomeratum</name>
    <dbReference type="NCBI Taxonomy" id="173362"/>
    <lineage>
        <taxon>Bacteria</taxon>
        <taxon>Bacillati</taxon>
        <taxon>Actinomycetota</taxon>
        <taxon>Actinomycetes</taxon>
        <taxon>Micrococcales</taxon>
        <taxon>Dermabacteraceae</taxon>
        <taxon>Brachybacterium</taxon>
    </lineage>
</organism>
<dbReference type="Gene3D" id="3.40.710.10">
    <property type="entry name" value="DD-peptidase/beta-lactamase superfamily"/>
    <property type="match status" value="1"/>
</dbReference>
<name>A0A426SHK9_9MICO</name>
<evidence type="ECO:0000313" key="4">
    <source>
        <dbReference type="EMBL" id="RRR17634.1"/>
    </source>
</evidence>
<evidence type="ECO:0000256" key="1">
    <source>
        <dbReference type="ARBA" id="ARBA00022801"/>
    </source>
</evidence>
<dbReference type="InterPro" id="IPR012338">
    <property type="entry name" value="Beta-lactam/transpept-like"/>
</dbReference>
<protein>
    <submittedName>
        <fullName evidence="4">Serine hydrolase</fullName>
    </submittedName>
</protein>
<feature type="region of interest" description="Disordered" evidence="2">
    <location>
        <begin position="1"/>
        <end position="25"/>
    </location>
</feature>
<dbReference type="PANTHER" id="PTHR43283:SF11">
    <property type="entry name" value="BETA-LACTAMASE-RELATED DOMAIN-CONTAINING PROTEIN"/>
    <property type="match status" value="1"/>
</dbReference>
<dbReference type="PANTHER" id="PTHR43283">
    <property type="entry name" value="BETA-LACTAMASE-RELATED"/>
    <property type="match status" value="1"/>
</dbReference>
<dbReference type="Pfam" id="PF00144">
    <property type="entry name" value="Beta-lactamase"/>
    <property type="match status" value="1"/>
</dbReference>
<feature type="region of interest" description="Disordered" evidence="2">
    <location>
        <begin position="45"/>
        <end position="92"/>
    </location>
</feature>
<accession>A0A426SHK9</accession>
<keyword evidence="5" id="KW-1185">Reference proteome</keyword>
<proteinExistence type="predicted"/>
<keyword evidence="1 4" id="KW-0378">Hydrolase</keyword>
<evidence type="ECO:0000259" key="3">
    <source>
        <dbReference type="Pfam" id="PF00144"/>
    </source>
</evidence>
<gene>
    <name evidence="4" type="ORF">DS079_13710</name>
</gene>
<dbReference type="EMBL" id="QOCI01000012">
    <property type="protein sequence ID" value="RRR17634.1"/>
    <property type="molecule type" value="Genomic_DNA"/>
</dbReference>
<feature type="domain" description="Beta-lactamase-related" evidence="3">
    <location>
        <begin position="121"/>
        <end position="446"/>
    </location>
</feature>
<dbReference type="Proteomes" id="UP000274327">
    <property type="component" value="Unassembled WGS sequence"/>
</dbReference>
<dbReference type="InterPro" id="IPR001466">
    <property type="entry name" value="Beta-lactam-related"/>
</dbReference>
<evidence type="ECO:0000256" key="2">
    <source>
        <dbReference type="SAM" id="MobiDB-lite"/>
    </source>
</evidence>
<feature type="compositionally biased region" description="Polar residues" evidence="2">
    <location>
        <begin position="1"/>
        <end position="13"/>
    </location>
</feature>